<protein>
    <submittedName>
        <fullName evidence="3">Uncharacterized protein</fullName>
    </submittedName>
</protein>
<dbReference type="GO" id="GO:0016747">
    <property type="term" value="F:acyltransferase activity, transferring groups other than amino-acyl groups"/>
    <property type="evidence" value="ECO:0007669"/>
    <property type="project" value="InterPro"/>
</dbReference>
<dbReference type="InterPro" id="IPR016181">
    <property type="entry name" value="Acyl_CoA_acyltransferase"/>
</dbReference>
<dbReference type="PROSITE" id="PS51729">
    <property type="entry name" value="GNAT_YJDJ"/>
    <property type="match status" value="1"/>
</dbReference>
<dbReference type="EMBL" id="AWEY01000032">
    <property type="protein sequence ID" value="ERK38895.1"/>
    <property type="molecule type" value="Genomic_DNA"/>
</dbReference>
<organism evidence="3 4">
    <name type="scientific">Segatella baroniae F0067</name>
    <dbReference type="NCBI Taxonomy" id="1115809"/>
    <lineage>
        <taxon>Bacteria</taxon>
        <taxon>Pseudomonadati</taxon>
        <taxon>Bacteroidota</taxon>
        <taxon>Bacteroidia</taxon>
        <taxon>Bacteroidales</taxon>
        <taxon>Prevotellaceae</taxon>
        <taxon>Segatella</taxon>
    </lineage>
</organism>
<evidence type="ECO:0000259" key="1">
    <source>
        <dbReference type="PROSITE" id="PS51186"/>
    </source>
</evidence>
<reference evidence="3 4" key="1">
    <citation type="submission" date="2013-08" db="EMBL/GenBank/DDBJ databases">
        <authorList>
            <person name="Durkin A.S."/>
            <person name="Haft D.R."/>
            <person name="McCorrison J."/>
            <person name="Torralba M."/>
            <person name="Gillis M."/>
            <person name="Haft D.H."/>
            <person name="Methe B."/>
            <person name="Sutton G."/>
            <person name="Nelson K.E."/>
        </authorList>
    </citation>
    <scope>NUCLEOTIDE SEQUENCE [LARGE SCALE GENOMIC DNA]</scope>
    <source>
        <strain evidence="3 4">F0067</strain>
    </source>
</reference>
<dbReference type="Pfam" id="PF14542">
    <property type="entry name" value="Acetyltransf_CG"/>
    <property type="match status" value="1"/>
</dbReference>
<keyword evidence="4" id="KW-1185">Reference proteome</keyword>
<dbReference type="SUPFAM" id="SSF55729">
    <property type="entry name" value="Acyl-CoA N-acyltransferases (Nat)"/>
    <property type="match status" value="1"/>
</dbReference>
<dbReference type="PATRIC" id="fig|1115809.3.peg.1708"/>
<evidence type="ECO:0000313" key="3">
    <source>
        <dbReference type="EMBL" id="ERK38895.1"/>
    </source>
</evidence>
<dbReference type="PROSITE" id="PS51186">
    <property type="entry name" value="GNAT"/>
    <property type="match status" value="1"/>
</dbReference>
<name>U2NLE0_9BACT</name>
<dbReference type="InterPro" id="IPR031165">
    <property type="entry name" value="GNAT_YJDJ"/>
</dbReference>
<comment type="caution">
    <text evidence="3">The sequence shown here is derived from an EMBL/GenBank/DDBJ whole genome shotgun (WGS) entry which is preliminary data.</text>
</comment>
<dbReference type="Gene3D" id="3.40.630.30">
    <property type="match status" value="1"/>
</dbReference>
<dbReference type="AlphaFoldDB" id="U2NLE0"/>
<proteinExistence type="predicted"/>
<evidence type="ECO:0000313" key="4">
    <source>
        <dbReference type="Proteomes" id="UP000016648"/>
    </source>
</evidence>
<dbReference type="PANTHER" id="PTHR31435:SF10">
    <property type="entry name" value="BSR4717 PROTEIN"/>
    <property type="match status" value="1"/>
</dbReference>
<dbReference type="InterPro" id="IPR045057">
    <property type="entry name" value="Gcn5-rel_NAT"/>
</dbReference>
<feature type="domain" description="N-acetyltransferase" evidence="2">
    <location>
        <begin position="6"/>
        <end position="92"/>
    </location>
</feature>
<dbReference type="InterPro" id="IPR000182">
    <property type="entry name" value="GNAT_dom"/>
</dbReference>
<dbReference type="Proteomes" id="UP000016648">
    <property type="component" value="Unassembled WGS sequence"/>
</dbReference>
<sequence>MKTIINNDNCRGRVDALDGDTALGKLEYEIEGGRMRILHTYTFKGHEGKGVGKALVEAAVAEARRQQVAVEPVCSFAQAYFERHHDLRQLLAGHTEYF</sequence>
<gene>
    <name evidence="3" type="ORF">HMPREF9135_0700</name>
</gene>
<evidence type="ECO:0000259" key="2">
    <source>
        <dbReference type="PROSITE" id="PS51729"/>
    </source>
</evidence>
<dbReference type="PANTHER" id="PTHR31435">
    <property type="entry name" value="PROTEIN NATD1"/>
    <property type="match status" value="1"/>
</dbReference>
<feature type="domain" description="N-acetyltransferase" evidence="1">
    <location>
        <begin position="1"/>
        <end position="98"/>
    </location>
</feature>
<accession>U2NLE0</accession>
<dbReference type="RefSeq" id="WP_021590030.1">
    <property type="nucleotide sequence ID" value="NZ_AWEY01000032.1"/>
</dbReference>